<dbReference type="AlphaFoldDB" id="A0A8S3SDA0"/>
<evidence type="ECO:0000313" key="2">
    <source>
        <dbReference type="EMBL" id="CAG2216056.1"/>
    </source>
</evidence>
<comment type="caution">
    <text evidence="2">The sequence shown here is derived from an EMBL/GenBank/DDBJ whole genome shotgun (WGS) entry which is preliminary data.</text>
</comment>
<reference evidence="2" key="1">
    <citation type="submission" date="2021-03" db="EMBL/GenBank/DDBJ databases">
        <authorList>
            <person name="Bekaert M."/>
        </authorList>
    </citation>
    <scope>NUCLEOTIDE SEQUENCE</scope>
</reference>
<organism evidence="2 3">
    <name type="scientific">Mytilus edulis</name>
    <name type="common">Blue mussel</name>
    <dbReference type="NCBI Taxonomy" id="6550"/>
    <lineage>
        <taxon>Eukaryota</taxon>
        <taxon>Metazoa</taxon>
        <taxon>Spiralia</taxon>
        <taxon>Lophotrochozoa</taxon>
        <taxon>Mollusca</taxon>
        <taxon>Bivalvia</taxon>
        <taxon>Autobranchia</taxon>
        <taxon>Pteriomorphia</taxon>
        <taxon>Mytilida</taxon>
        <taxon>Mytiloidea</taxon>
        <taxon>Mytilidae</taxon>
        <taxon>Mytilinae</taxon>
        <taxon>Mytilus</taxon>
    </lineage>
</organism>
<dbReference type="OrthoDB" id="6019648at2759"/>
<evidence type="ECO:0000256" key="1">
    <source>
        <dbReference type="SAM" id="MobiDB-lite"/>
    </source>
</evidence>
<accession>A0A8S3SDA0</accession>
<dbReference type="EMBL" id="CAJPWZ010001466">
    <property type="protein sequence ID" value="CAG2216056.1"/>
    <property type="molecule type" value="Genomic_DNA"/>
</dbReference>
<name>A0A8S3SDA0_MYTED</name>
<feature type="region of interest" description="Disordered" evidence="1">
    <location>
        <begin position="1"/>
        <end position="26"/>
    </location>
</feature>
<evidence type="ECO:0000313" key="3">
    <source>
        <dbReference type="Proteomes" id="UP000683360"/>
    </source>
</evidence>
<dbReference type="Proteomes" id="UP000683360">
    <property type="component" value="Unassembled WGS sequence"/>
</dbReference>
<gene>
    <name evidence="2" type="ORF">MEDL_29808</name>
</gene>
<keyword evidence="3" id="KW-1185">Reference proteome</keyword>
<proteinExistence type="predicted"/>
<protein>
    <submittedName>
        <fullName evidence="2">Uncharacterized protein</fullName>
    </submittedName>
</protein>
<sequence length="231" mass="25731">MYSISSNPTSAASEESTTQIHVNPTCTVAPDDTTTSVLNPSCSTSKEFDIQTVVETLFQIFTLRNALRKQGIYLSMVIILGRCMIYMEMNLGEFMMRNLEGTPSNKTCKNHKSATENPNTVCTLNWQKESLSGRIAGPFKEPPFSLFVCSPLGLVPKSDGKFRLIHDLSFPKDDSINLGIPIEYSAVSYGSIDNVVQLVKLYGQSCQMAKTDVENAFRIILIQKSDYNLRF</sequence>